<comment type="similarity">
    <text evidence="1">Belongs to the N(4)/N(6)-methyltransferase family.</text>
</comment>
<protein>
    <recommendedName>
        <fullName evidence="2">site-specific DNA-methyltransferase (adenine-specific)</fullName>
        <ecNumber evidence="2">2.1.1.72</ecNumber>
    </recommendedName>
</protein>
<keyword evidence="3 7" id="KW-0489">Methyltransferase</keyword>
<dbReference type="GO" id="GO:0009307">
    <property type="term" value="P:DNA restriction-modification system"/>
    <property type="evidence" value="ECO:0007669"/>
    <property type="project" value="InterPro"/>
</dbReference>
<evidence type="ECO:0000256" key="3">
    <source>
        <dbReference type="ARBA" id="ARBA00022603"/>
    </source>
</evidence>
<name>A0A4R6QC03_9FLAO</name>
<reference evidence="7 8" key="1">
    <citation type="submission" date="2019-03" db="EMBL/GenBank/DDBJ databases">
        <title>Genomic Encyclopedia of Archaeal and Bacterial Type Strains, Phase II (KMG-II): from individual species to whole genera.</title>
        <authorList>
            <person name="Goeker M."/>
        </authorList>
    </citation>
    <scope>NUCLEOTIDE SEQUENCE [LARGE SCALE GENOMIC DNA]</scope>
    <source>
        <strain evidence="7 8">DSM 25687</strain>
    </source>
</reference>
<comment type="catalytic activity">
    <reaction evidence="6">
        <text>a 2'-deoxyadenosine in DNA + S-adenosyl-L-methionine = an N(6)-methyl-2'-deoxyadenosine in DNA + S-adenosyl-L-homocysteine + H(+)</text>
        <dbReference type="Rhea" id="RHEA:15197"/>
        <dbReference type="Rhea" id="RHEA-COMP:12418"/>
        <dbReference type="Rhea" id="RHEA-COMP:12419"/>
        <dbReference type="ChEBI" id="CHEBI:15378"/>
        <dbReference type="ChEBI" id="CHEBI:57856"/>
        <dbReference type="ChEBI" id="CHEBI:59789"/>
        <dbReference type="ChEBI" id="CHEBI:90615"/>
        <dbReference type="ChEBI" id="CHEBI:90616"/>
        <dbReference type="EC" id="2.1.1.72"/>
    </reaction>
</comment>
<dbReference type="InterPro" id="IPR002052">
    <property type="entry name" value="DNA_methylase_N6_adenine_CS"/>
</dbReference>
<proteinExistence type="inferred from homology"/>
<evidence type="ECO:0000256" key="6">
    <source>
        <dbReference type="ARBA" id="ARBA00047942"/>
    </source>
</evidence>
<dbReference type="InterPro" id="IPR012327">
    <property type="entry name" value="MeTrfase_D12"/>
</dbReference>
<dbReference type="SUPFAM" id="SSF53335">
    <property type="entry name" value="S-adenosyl-L-methionine-dependent methyltransferases"/>
    <property type="match status" value="1"/>
</dbReference>
<dbReference type="RefSeq" id="WP_133533349.1">
    <property type="nucleotide sequence ID" value="NZ_SNXR01000014.1"/>
</dbReference>
<gene>
    <name evidence="7" type="ORF">BC748_2102</name>
</gene>
<dbReference type="Proteomes" id="UP000295260">
    <property type="component" value="Unassembled WGS sequence"/>
</dbReference>
<evidence type="ECO:0000313" key="7">
    <source>
        <dbReference type="EMBL" id="TDP58859.1"/>
    </source>
</evidence>
<dbReference type="OrthoDB" id="9805629at2"/>
<evidence type="ECO:0000256" key="2">
    <source>
        <dbReference type="ARBA" id="ARBA00011900"/>
    </source>
</evidence>
<dbReference type="GO" id="GO:0032259">
    <property type="term" value="P:methylation"/>
    <property type="evidence" value="ECO:0007669"/>
    <property type="project" value="UniProtKB-KW"/>
</dbReference>
<evidence type="ECO:0000256" key="4">
    <source>
        <dbReference type="ARBA" id="ARBA00022679"/>
    </source>
</evidence>
<dbReference type="Gene3D" id="1.10.1020.10">
    <property type="entry name" value="Adenine-specific Methyltransferase, Domain 2"/>
    <property type="match status" value="1"/>
</dbReference>
<keyword evidence="4 7" id="KW-0808">Transferase</keyword>
<evidence type="ECO:0000256" key="1">
    <source>
        <dbReference type="ARBA" id="ARBA00006594"/>
    </source>
</evidence>
<dbReference type="Pfam" id="PF02086">
    <property type="entry name" value="MethyltransfD12"/>
    <property type="match status" value="1"/>
</dbReference>
<dbReference type="GO" id="GO:0009007">
    <property type="term" value="F:site-specific DNA-methyltransferase (adenine-specific) activity"/>
    <property type="evidence" value="ECO:0007669"/>
    <property type="project" value="UniProtKB-EC"/>
</dbReference>
<keyword evidence="5" id="KW-0949">S-adenosyl-L-methionine</keyword>
<comment type="caution">
    <text evidence="7">The sequence shown here is derived from an EMBL/GenBank/DDBJ whole genome shotgun (WGS) entry which is preliminary data.</text>
</comment>
<dbReference type="GO" id="GO:0003676">
    <property type="term" value="F:nucleic acid binding"/>
    <property type="evidence" value="ECO:0007669"/>
    <property type="project" value="InterPro"/>
</dbReference>
<dbReference type="InterPro" id="IPR029063">
    <property type="entry name" value="SAM-dependent_MTases_sf"/>
</dbReference>
<dbReference type="EC" id="2.1.1.72" evidence="2"/>
<dbReference type="Gene3D" id="3.40.50.150">
    <property type="entry name" value="Vaccinia Virus protein VP39"/>
    <property type="match status" value="1"/>
</dbReference>
<evidence type="ECO:0000313" key="8">
    <source>
        <dbReference type="Proteomes" id="UP000295260"/>
    </source>
</evidence>
<sequence>MPKINLPVTRYYGSKRKLVDLIWSELENINVEFNSVLDVFGGSGIFSYYSKLRGKSVIYNDIFLFNQIIGEALIQNNSNELSEEDVHNLLIREPNRIYQNYIAENFHDIYFTDEENYQIDTVIQNIGFLPIERRASAYYLLFQSCLIKRPYNLFHRKNLNLRTNFNGGGFGNKVTWERPFKELFLKFNSELNKYVFDNGQNNISLNHSALQCNLQADLVYIDPPYFRSVNHVPYHSKYHFLEGLANYNLIPENIDHTKLHREINLNKSNEFENKNTFLNDLEELIEMHQNSIIAISYRSNGVPTIAEIESLLNQYKNNVRAINLKKYSYALNSKGSENYEFLILGF</sequence>
<dbReference type="AlphaFoldDB" id="A0A4R6QC03"/>
<organism evidence="7 8">
    <name type="scientific">Flavobacterium dankookense</name>
    <dbReference type="NCBI Taxonomy" id="706186"/>
    <lineage>
        <taxon>Bacteria</taxon>
        <taxon>Pseudomonadati</taxon>
        <taxon>Bacteroidota</taxon>
        <taxon>Flavobacteriia</taxon>
        <taxon>Flavobacteriales</taxon>
        <taxon>Flavobacteriaceae</taxon>
        <taxon>Flavobacterium</taxon>
    </lineage>
</organism>
<evidence type="ECO:0000256" key="5">
    <source>
        <dbReference type="ARBA" id="ARBA00022691"/>
    </source>
</evidence>
<accession>A0A4R6QC03</accession>
<keyword evidence="8" id="KW-1185">Reference proteome</keyword>
<dbReference type="PRINTS" id="PR00505">
    <property type="entry name" value="D12N6MTFRASE"/>
</dbReference>
<dbReference type="InterPro" id="IPR023095">
    <property type="entry name" value="Ade_MeTrfase_dom_2"/>
</dbReference>
<dbReference type="EMBL" id="SNXR01000014">
    <property type="protein sequence ID" value="TDP58859.1"/>
    <property type="molecule type" value="Genomic_DNA"/>
</dbReference>
<dbReference type="PROSITE" id="PS00092">
    <property type="entry name" value="N6_MTASE"/>
    <property type="match status" value="1"/>
</dbReference>